<organism evidence="2 3">
    <name type="scientific">Pontibacter populi</name>
    <dbReference type="NCBI Taxonomy" id="890055"/>
    <lineage>
        <taxon>Bacteria</taxon>
        <taxon>Pseudomonadati</taxon>
        <taxon>Bacteroidota</taxon>
        <taxon>Cytophagia</taxon>
        <taxon>Cytophagales</taxon>
        <taxon>Hymenobacteraceae</taxon>
        <taxon>Pontibacter</taxon>
    </lineage>
</organism>
<evidence type="ECO:0000256" key="1">
    <source>
        <dbReference type="SAM" id="Coils"/>
    </source>
</evidence>
<comment type="caution">
    <text evidence="2">The sequence shown here is derived from an EMBL/GenBank/DDBJ whole genome shotgun (WGS) entry which is preliminary data.</text>
</comment>
<keyword evidence="3" id="KW-1185">Reference proteome</keyword>
<reference evidence="2 3" key="1">
    <citation type="submission" date="2024-06" db="EMBL/GenBank/DDBJ databases">
        <title>Pontibacter populi HYL7-15.</title>
        <authorList>
            <person name="Kim M.K."/>
        </authorList>
    </citation>
    <scope>NUCLEOTIDE SEQUENCE [LARGE SCALE GENOMIC DNA]</scope>
    <source>
        <strain evidence="2 3">HYL7-15</strain>
    </source>
</reference>
<protein>
    <submittedName>
        <fullName evidence="2">Uncharacterized protein</fullName>
    </submittedName>
</protein>
<evidence type="ECO:0000313" key="2">
    <source>
        <dbReference type="EMBL" id="MER2996454.1"/>
    </source>
</evidence>
<proteinExistence type="predicted"/>
<feature type="coiled-coil region" evidence="1">
    <location>
        <begin position="16"/>
        <end position="50"/>
    </location>
</feature>
<gene>
    <name evidence="2" type="ORF">ABS362_02795</name>
</gene>
<accession>A0ABV1RQ05</accession>
<dbReference type="EMBL" id="JBEOKT010000002">
    <property type="protein sequence ID" value="MER2996454.1"/>
    <property type="molecule type" value="Genomic_DNA"/>
</dbReference>
<keyword evidence="1" id="KW-0175">Coiled coil</keyword>
<dbReference type="Proteomes" id="UP001476807">
    <property type="component" value="Unassembled WGS sequence"/>
</dbReference>
<dbReference type="RefSeq" id="WP_350410761.1">
    <property type="nucleotide sequence ID" value="NZ_JBEOKT010000002.1"/>
</dbReference>
<name>A0ABV1RQ05_9BACT</name>
<sequence length="50" mass="5686">MNGDEVNAATAPTDKILKIQHQLALCESQRKALQQRIKDQERIIQLLEGK</sequence>
<evidence type="ECO:0000313" key="3">
    <source>
        <dbReference type="Proteomes" id="UP001476807"/>
    </source>
</evidence>